<dbReference type="Proteomes" id="UP000179807">
    <property type="component" value="Unassembled WGS sequence"/>
</dbReference>
<sequence length="92" mass="10271">MSNSTNNINNTVVVSNLSFNVAEGHLKEIFETYGKVEDVKLAKNKFGHSLQWALITYETTEMVEEAINYLNGGQIDGLTITVRKPDPNIDIL</sequence>
<dbReference type="GO" id="GO:0061574">
    <property type="term" value="C:ASAP complex"/>
    <property type="evidence" value="ECO:0007669"/>
    <property type="project" value="TreeGrafter"/>
</dbReference>
<name>A0A1J4JUW1_9EUKA</name>
<protein>
    <recommendedName>
        <fullName evidence="3">RRM domain-containing protein</fullName>
    </recommendedName>
</protein>
<dbReference type="GO" id="GO:0005737">
    <property type="term" value="C:cytoplasm"/>
    <property type="evidence" value="ECO:0007669"/>
    <property type="project" value="TreeGrafter"/>
</dbReference>
<accession>A0A1J4JUW1</accession>
<dbReference type="SMART" id="SM00360">
    <property type="entry name" value="RRM"/>
    <property type="match status" value="1"/>
</dbReference>
<reference evidence="4" key="1">
    <citation type="submission" date="2016-10" db="EMBL/GenBank/DDBJ databases">
        <authorList>
            <person name="Benchimol M."/>
            <person name="Almeida L.G."/>
            <person name="Vasconcelos A.T."/>
            <person name="Perreira-Neves A."/>
            <person name="Rosa I.A."/>
            <person name="Tasca T."/>
            <person name="Bogo M.R."/>
            <person name="de Souza W."/>
        </authorList>
    </citation>
    <scope>NUCLEOTIDE SEQUENCE [LARGE SCALE GENOMIC DNA]</scope>
    <source>
        <strain evidence="4">K</strain>
    </source>
</reference>
<gene>
    <name evidence="4" type="ORF">TRFO_29995</name>
</gene>
<dbReference type="PROSITE" id="PS50102">
    <property type="entry name" value="RRM"/>
    <property type="match status" value="1"/>
</dbReference>
<comment type="caution">
    <text evidence="4">The sequence shown here is derived from an EMBL/GenBank/DDBJ whole genome shotgun (WGS) entry which is preliminary data.</text>
</comment>
<dbReference type="InterPro" id="IPR012677">
    <property type="entry name" value="Nucleotide-bd_a/b_plait_sf"/>
</dbReference>
<dbReference type="GeneID" id="94841802"/>
<evidence type="ECO:0000256" key="1">
    <source>
        <dbReference type="ARBA" id="ARBA00022884"/>
    </source>
</evidence>
<dbReference type="EMBL" id="MLAK01000852">
    <property type="protein sequence ID" value="OHT02795.1"/>
    <property type="molecule type" value="Genomic_DNA"/>
</dbReference>
<evidence type="ECO:0000313" key="5">
    <source>
        <dbReference type="Proteomes" id="UP000179807"/>
    </source>
</evidence>
<dbReference type="PANTHER" id="PTHR15481">
    <property type="entry name" value="RIBONUCLEIC ACID BINDING PROTEIN S1"/>
    <property type="match status" value="1"/>
</dbReference>
<dbReference type="VEuPathDB" id="TrichDB:TRFO_29995"/>
<feature type="domain" description="RRM" evidence="3">
    <location>
        <begin position="10"/>
        <end position="87"/>
    </location>
</feature>
<dbReference type="AlphaFoldDB" id="A0A1J4JUW1"/>
<evidence type="ECO:0000256" key="2">
    <source>
        <dbReference type="PROSITE-ProRule" id="PRU00176"/>
    </source>
</evidence>
<keyword evidence="5" id="KW-1185">Reference proteome</keyword>
<dbReference type="InterPro" id="IPR000504">
    <property type="entry name" value="RRM_dom"/>
</dbReference>
<dbReference type="SUPFAM" id="SSF54928">
    <property type="entry name" value="RNA-binding domain, RBD"/>
    <property type="match status" value="1"/>
</dbReference>
<dbReference type="OrthoDB" id="252020at2759"/>
<dbReference type="PANTHER" id="PTHR15481:SF0">
    <property type="entry name" value="LD23870P-RELATED"/>
    <property type="match status" value="1"/>
</dbReference>
<dbReference type="RefSeq" id="XP_068355931.1">
    <property type="nucleotide sequence ID" value="XM_068507098.1"/>
</dbReference>
<dbReference type="GO" id="GO:0000398">
    <property type="term" value="P:mRNA splicing, via spliceosome"/>
    <property type="evidence" value="ECO:0007669"/>
    <property type="project" value="TreeGrafter"/>
</dbReference>
<keyword evidence="1 2" id="KW-0694">RNA-binding</keyword>
<dbReference type="GO" id="GO:0005654">
    <property type="term" value="C:nucleoplasm"/>
    <property type="evidence" value="ECO:0007669"/>
    <property type="project" value="TreeGrafter"/>
</dbReference>
<proteinExistence type="predicted"/>
<dbReference type="InterPro" id="IPR035979">
    <property type="entry name" value="RBD_domain_sf"/>
</dbReference>
<evidence type="ECO:0000259" key="3">
    <source>
        <dbReference type="PROSITE" id="PS50102"/>
    </source>
</evidence>
<dbReference type="GO" id="GO:0003723">
    <property type="term" value="F:RNA binding"/>
    <property type="evidence" value="ECO:0007669"/>
    <property type="project" value="UniProtKB-UniRule"/>
</dbReference>
<dbReference type="Gene3D" id="3.30.70.330">
    <property type="match status" value="1"/>
</dbReference>
<organism evidence="4 5">
    <name type="scientific">Tritrichomonas foetus</name>
    <dbReference type="NCBI Taxonomy" id="1144522"/>
    <lineage>
        <taxon>Eukaryota</taxon>
        <taxon>Metamonada</taxon>
        <taxon>Parabasalia</taxon>
        <taxon>Tritrichomonadida</taxon>
        <taxon>Tritrichomonadidae</taxon>
        <taxon>Tritrichomonas</taxon>
    </lineage>
</organism>
<evidence type="ECO:0000313" key="4">
    <source>
        <dbReference type="EMBL" id="OHT02795.1"/>
    </source>
</evidence>
<dbReference type="Pfam" id="PF00076">
    <property type="entry name" value="RRM_1"/>
    <property type="match status" value="1"/>
</dbReference>